<comment type="cofactor">
    <cofactor evidence="1">
        <name>FAD</name>
        <dbReference type="ChEBI" id="CHEBI:57692"/>
    </cofactor>
    <text evidence="1">Binds 1 FAD per subunit.</text>
</comment>
<accession>A0A1M6L6R3</accession>
<dbReference type="SUPFAM" id="SSF52343">
    <property type="entry name" value="Ferredoxin reductase-like, C-terminal NADP-linked domain"/>
    <property type="match status" value="1"/>
</dbReference>
<feature type="binding site" evidence="1">
    <location>
        <begin position="62"/>
        <end position="64"/>
    </location>
    <ligand>
        <name>FAD</name>
        <dbReference type="ChEBI" id="CHEBI:57692"/>
    </ligand>
</feature>
<protein>
    <submittedName>
        <fullName evidence="4">Ferredoxin--NADP+ reductase</fullName>
    </submittedName>
</protein>
<keyword evidence="2" id="KW-0411">Iron-sulfur</keyword>
<dbReference type="CDD" id="cd06219">
    <property type="entry name" value="DHOD_e_trans_like1"/>
    <property type="match status" value="1"/>
</dbReference>
<sequence>MNKILEKKVLAPTLKQIVVAAPLIARKAKAGQFVILRVHERGERFPLTIADYDREKGSITLIFQEVGASTKLLGNLEVGDVILDLVGPLGKATEHPKAKRVVCIGGGVGVAPVYPEAKELHKNGVEVISIIGARNKDLLFYVDEMKRVSKELYITTDDGSRGRKGFVTDALKELILSGMEIDCVIAIGPMPMMKAVSDLTKEYGIYTIVSLNSLMVDGTGMCGGCRVTIGDEVKFACIDGPAFEAHSIDFDEQMRRLRMYREEEKLVDCKCGEAEENARN</sequence>
<organism evidence="4 5">
    <name type="scientific">Anaerobranca californiensis DSM 14826</name>
    <dbReference type="NCBI Taxonomy" id="1120989"/>
    <lineage>
        <taxon>Bacteria</taxon>
        <taxon>Bacillati</taxon>
        <taxon>Bacillota</taxon>
        <taxon>Clostridia</taxon>
        <taxon>Eubacteriales</taxon>
        <taxon>Proteinivoracaceae</taxon>
        <taxon>Anaerobranca</taxon>
    </lineage>
</organism>
<dbReference type="PROSITE" id="PS51384">
    <property type="entry name" value="FAD_FR"/>
    <property type="match status" value="1"/>
</dbReference>
<feature type="domain" description="FAD-binding FR-type" evidence="3">
    <location>
        <begin position="1"/>
        <end position="95"/>
    </location>
</feature>
<dbReference type="SUPFAM" id="SSF63380">
    <property type="entry name" value="Riboflavin synthase domain-like"/>
    <property type="match status" value="1"/>
</dbReference>
<dbReference type="OrthoDB" id="9778346at2"/>
<keyword evidence="2" id="KW-0408">Iron</keyword>
<dbReference type="PIRSF" id="PIRSF006816">
    <property type="entry name" value="Cyc3_hyd_g"/>
    <property type="match status" value="1"/>
</dbReference>
<dbReference type="InterPro" id="IPR001433">
    <property type="entry name" value="OxRdtase_FAD/NAD-bd"/>
</dbReference>
<dbReference type="InterPro" id="IPR012165">
    <property type="entry name" value="Cyt_c3_hydrogenase_gsu"/>
</dbReference>
<dbReference type="GO" id="GO:0050660">
    <property type="term" value="F:flavin adenine dinucleotide binding"/>
    <property type="evidence" value="ECO:0007669"/>
    <property type="project" value="InterPro"/>
</dbReference>
<dbReference type="InterPro" id="IPR019480">
    <property type="entry name" value="Dihydroorotate_DH_Fe-S-bd"/>
</dbReference>
<keyword evidence="2" id="KW-0001">2Fe-2S</keyword>
<keyword evidence="1" id="KW-0274">FAD</keyword>
<dbReference type="InterPro" id="IPR050353">
    <property type="entry name" value="PyrK_electron_transfer"/>
</dbReference>
<evidence type="ECO:0000313" key="4">
    <source>
        <dbReference type="EMBL" id="SHJ66913.1"/>
    </source>
</evidence>
<dbReference type="InterPro" id="IPR017927">
    <property type="entry name" value="FAD-bd_FR_type"/>
</dbReference>
<comment type="cofactor">
    <cofactor evidence="2">
        <name>[2Fe-2S] cluster</name>
        <dbReference type="ChEBI" id="CHEBI:190135"/>
    </cofactor>
    <text evidence="2">Binds 1 [2Fe-2S] cluster per subunit.</text>
</comment>
<dbReference type="PANTHER" id="PTHR43513">
    <property type="entry name" value="DIHYDROOROTATE DEHYDROGENASE B (NAD(+)), ELECTRON TRANSFER SUBUNIT"/>
    <property type="match status" value="1"/>
</dbReference>
<dbReference type="PANTHER" id="PTHR43513:SF3">
    <property type="entry name" value="DIHYDROOROTATE DEHYDROGENASE B (NAD(+)), ELECTRON TRANSFER SUBUNIT-RELATED"/>
    <property type="match status" value="1"/>
</dbReference>
<feature type="binding site" evidence="2">
    <location>
        <position position="222"/>
    </location>
    <ligand>
        <name>[2Fe-2S] cluster</name>
        <dbReference type="ChEBI" id="CHEBI:190135"/>
    </ligand>
</feature>
<dbReference type="InterPro" id="IPR017938">
    <property type="entry name" value="Riboflavin_synthase-like_b-brl"/>
</dbReference>
<dbReference type="Gene3D" id="2.40.30.10">
    <property type="entry name" value="Translation factors"/>
    <property type="match status" value="1"/>
</dbReference>
<dbReference type="GO" id="GO:0016491">
    <property type="term" value="F:oxidoreductase activity"/>
    <property type="evidence" value="ECO:0007669"/>
    <property type="project" value="InterPro"/>
</dbReference>
<dbReference type="Gene3D" id="3.40.50.80">
    <property type="entry name" value="Nucleotide-binding domain of ferredoxin-NADP reductase (FNR) module"/>
    <property type="match status" value="1"/>
</dbReference>
<dbReference type="InterPro" id="IPR039261">
    <property type="entry name" value="FNR_nucleotide-bd"/>
</dbReference>
<dbReference type="GO" id="GO:0051537">
    <property type="term" value="F:2 iron, 2 sulfur cluster binding"/>
    <property type="evidence" value="ECO:0007669"/>
    <property type="project" value="UniProtKB-KW"/>
</dbReference>
<evidence type="ECO:0000256" key="2">
    <source>
        <dbReference type="PIRSR" id="PIRSR006816-2"/>
    </source>
</evidence>
<dbReference type="GO" id="GO:0046872">
    <property type="term" value="F:metal ion binding"/>
    <property type="evidence" value="ECO:0007669"/>
    <property type="project" value="UniProtKB-KW"/>
</dbReference>
<keyword evidence="5" id="KW-1185">Reference proteome</keyword>
<feature type="binding site" evidence="2">
    <location>
        <position position="237"/>
    </location>
    <ligand>
        <name>[2Fe-2S] cluster</name>
        <dbReference type="ChEBI" id="CHEBI:190135"/>
    </ligand>
</feature>
<reference evidence="5" key="1">
    <citation type="submission" date="2016-11" db="EMBL/GenBank/DDBJ databases">
        <authorList>
            <person name="Varghese N."/>
            <person name="Submissions S."/>
        </authorList>
    </citation>
    <scope>NUCLEOTIDE SEQUENCE [LARGE SCALE GENOMIC DNA]</scope>
    <source>
        <strain evidence="5">DSM 14826</strain>
    </source>
</reference>
<keyword evidence="2" id="KW-0479">Metal-binding</keyword>
<dbReference type="GO" id="GO:0006221">
    <property type="term" value="P:pyrimidine nucleotide biosynthetic process"/>
    <property type="evidence" value="ECO:0007669"/>
    <property type="project" value="InterPro"/>
</dbReference>
<dbReference type="AlphaFoldDB" id="A0A1M6L6R3"/>
<feature type="binding site" evidence="2">
    <location>
        <position position="225"/>
    </location>
    <ligand>
        <name>[2Fe-2S] cluster</name>
        <dbReference type="ChEBI" id="CHEBI:190135"/>
    </ligand>
</feature>
<evidence type="ECO:0000256" key="1">
    <source>
        <dbReference type="PIRSR" id="PIRSR006816-1"/>
    </source>
</evidence>
<dbReference type="STRING" id="1120989.SAMN02745227_00395"/>
<proteinExistence type="predicted"/>
<evidence type="ECO:0000313" key="5">
    <source>
        <dbReference type="Proteomes" id="UP000243547"/>
    </source>
</evidence>
<dbReference type="Pfam" id="PF00175">
    <property type="entry name" value="NAD_binding_1"/>
    <property type="match status" value="1"/>
</dbReference>
<keyword evidence="1" id="KW-0285">Flavoprotein</keyword>
<dbReference type="Pfam" id="PF10418">
    <property type="entry name" value="DHODB_Fe-S_bind"/>
    <property type="match status" value="1"/>
</dbReference>
<dbReference type="Proteomes" id="UP000243547">
    <property type="component" value="Unassembled WGS sequence"/>
</dbReference>
<dbReference type="EMBL" id="FRAI01000005">
    <property type="protein sequence ID" value="SHJ66913.1"/>
    <property type="molecule type" value="Genomic_DNA"/>
</dbReference>
<dbReference type="RefSeq" id="WP_072905790.1">
    <property type="nucleotide sequence ID" value="NZ_FRAI01000005.1"/>
</dbReference>
<gene>
    <name evidence="4" type="ORF">SAMN02745227_00395</name>
</gene>
<name>A0A1M6L6R3_9FIRM</name>
<evidence type="ECO:0000259" key="3">
    <source>
        <dbReference type="PROSITE" id="PS51384"/>
    </source>
</evidence>
<dbReference type="NCBIfam" id="NF004862">
    <property type="entry name" value="PRK06222.1"/>
    <property type="match status" value="1"/>
</dbReference>